<evidence type="ECO:0000313" key="1">
    <source>
        <dbReference type="EMBL" id="KAJ8477530.1"/>
    </source>
</evidence>
<dbReference type="AlphaFoldDB" id="A0AAV8PAX4"/>
<dbReference type="Proteomes" id="UP001222027">
    <property type="component" value="Unassembled WGS sequence"/>
</dbReference>
<comment type="caution">
    <text evidence="1">The sequence shown here is derived from an EMBL/GenBank/DDBJ whole genome shotgun (WGS) entry which is preliminary data.</text>
</comment>
<evidence type="ECO:0000313" key="2">
    <source>
        <dbReference type="Proteomes" id="UP001222027"/>
    </source>
</evidence>
<organism evidence="1 2">
    <name type="scientific">Ensete ventricosum</name>
    <name type="common">Abyssinian banana</name>
    <name type="synonym">Musa ensete</name>
    <dbReference type="NCBI Taxonomy" id="4639"/>
    <lineage>
        <taxon>Eukaryota</taxon>
        <taxon>Viridiplantae</taxon>
        <taxon>Streptophyta</taxon>
        <taxon>Embryophyta</taxon>
        <taxon>Tracheophyta</taxon>
        <taxon>Spermatophyta</taxon>
        <taxon>Magnoliopsida</taxon>
        <taxon>Liliopsida</taxon>
        <taxon>Zingiberales</taxon>
        <taxon>Musaceae</taxon>
        <taxon>Ensete</taxon>
    </lineage>
</organism>
<reference evidence="1 2" key="1">
    <citation type="submission" date="2022-12" db="EMBL/GenBank/DDBJ databases">
        <title>Chromosome-scale assembly of the Ensete ventricosum genome.</title>
        <authorList>
            <person name="Dussert Y."/>
            <person name="Stocks J."/>
            <person name="Wendawek A."/>
            <person name="Woldeyes F."/>
            <person name="Nichols R.A."/>
            <person name="Borrell J.S."/>
        </authorList>
    </citation>
    <scope>NUCLEOTIDE SEQUENCE [LARGE SCALE GENOMIC DNA]</scope>
    <source>
        <strain evidence="2">cv. Maze</strain>
        <tissue evidence="1">Seeds</tissue>
    </source>
</reference>
<keyword evidence="2" id="KW-1185">Reference proteome</keyword>
<dbReference type="EMBL" id="JAQQAF010000006">
    <property type="protein sequence ID" value="KAJ8477530.1"/>
    <property type="molecule type" value="Genomic_DNA"/>
</dbReference>
<sequence length="77" mass="7634">MESTIKAMSSAYEDFAAAPASVALHAVNSLAADIRLGPGGAAVSSPSSSPSAVTSQAEKADCVMLLSDESDACVGCR</sequence>
<gene>
    <name evidence="1" type="ORF">OPV22_021257</name>
</gene>
<accession>A0AAV8PAX4</accession>
<name>A0AAV8PAX4_ENSVE</name>
<proteinExistence type="predicted"/>
<protein>
    <submittedName>
        <fullName evidence="1">Uncharacterized protein</fullName>
    </submittedName>
</protein>